<evidence type="ECO:0000313" key="3">
    <source>
        <dbReference type="Proteomes" id="UP001054857"/>
    </source>
</evidence>
<sequence>VHPVGQQQQQRLLQLTSEDLVALVLLLRDMGPAHPRILRRSSPSSSSSSSSVAAEAAQMDLQQAGQALVAAVAGQVTAAASGGQLSGPQVVQLLVAAVELGMRDRAMLQALTDAARRRLHLLRPDELSQLLTTCARLGHVDGALLDAAGYAVASGVAAGSYDSPSSIRSLSIKAWAAASLGGDPPRPCPDIFNARTAEVLLKGLPSRTAAAAEQEQQEEQQILRPVEVANVLWAFAQQGVRHDGLLRGAVLASSEWEAAGQLPRRCLLKVLAATTKLGYSGGITAAAANGNYRSSGGSSCGSAAGVAKEKAGKKGNQGGLGDAGDAALLKLARRAAEYVLESGDGDGRGFRRERYDRHHHQQRQGEQEEERLTASEVVQAAQGLVPYISPPHGALYDKYGREVHEGLLELAHEKLGSMRPDGCIALLSALSQTAPSSHSTSFNRLLSRATARLMPWVVSSSNPLDDPADPRVAGDDQLALPQLLSLLEVLRAADAHSSPLLPGLEQQLLRLAGTEAGVASMGPVQGAVGTGREE</sequence>
<feature type="region of interest" description="Disordered" evidence="1">
    <location>
        <begin position="347"/>
        <end position="371"/>
    </location>
</feature>
<keyword evidence="3" id="KW-1185">Reference proteome</keyword>
<feature type="non-terminal residue" evidence="2">
    <location>
        <position position="1"/>
    </location>
</feature>
<name>A0AAD3HS26_9CHLO</name>
<comment type="caution">
    <text evidence="2">The sequence shown here is derived from an EMBL/GenBank/DDBJ whole genome shotgun (WGS) entry which is preliminary data.</text>
</comment>
<dbReference type="AlphaFoldDB" id="A0AAD3HS26"/>
<evidence type="ECO:0000313" key="2">
    <source>
        <dbReference type="EMBL" id="GFR50540.1"/>
    </source>
</evidence>
<reference evidence="2 3" key="1">
    <citation type="journal article" date="2021" name="Sci. Rep.">
        <title>Genome sequencing of the multicellular alga Astrephomene provides insights into convergent evolution of germ-soma differentiation.</title>
        <authorList>
            <person name="Yamashita S."/>
            <person name="Yamamoto K."/>
            <person name="Matsuzaki R."/>
            <person name="Suzuki S."/>
            <person name="Yamaguchi H."/>
            <person name="Hirooka S."/>
            <person name="Minakuchi Y."/>
            <person name="Miyagishima S."/>
            <person name="Kawachi M."/>
            <person name="Toyoda A."/>
            <person name="Nozaki H."/>
        </authorList>
    </citation>
    <scope>NUCLEOTIDE SEQUENCE [LARGE SCALE GENOMIC DNA]</scope>
    <source>
        <strain evidence="2 3">NIES-4017</strain>
    </source>
</reference>
<gene>
    <name evidence="2" type="ORF">Agub_g12814</name>
</gene>
<feature type="compositionally biased region" description="Basic and acidic residues" evidence="1">
    <location>
        <begin position="347"/>
        <end position="356"/>
    </location>
</feature>
<dbReference type="EMBL" id="BMAR01000038">
    <property type="protein sequence ID" value="GFR50540.1"/>
    <property type="molecule type" value="Genomic_DNA"/>
</dbReference>
<organism evidence="2 3">
    <name type="scientific">Astrephomene gubernaculifera</name>
    <dbReference type="NCBI Taxonomy" id="47775"/>
    <lineage>
        <taxon>Eukaryota</taxon>
        <taxon>Viridiplantae</taxon>
        <taxon>Chlorophyta</taxon>
        <taxon>core chlorophytes</taxon>
        <taxon>Chlorophyceae</taxon>
        <taxon>CS clade</taxon>
        <taxon>Chlamydomonadales</taxon>
        <taxon>Astrephomenaceae</taxon>
        <taxon>Astrephomene</taxon>
    </lineage>
</organism>
<protein>
    <submittedName>
        <fullName evidence="2">Uncharacterized protein</fullName>
    </submittedName>
</protein>
<evidence type="ECO:0000256" key="1">
    <source>
        <dbReference type="SAM" id="MobiDB-lite"/>
    </source>
</evidence>
<proteinExistence type="predicted"/>
<feature type="region of interest" description="Disordered" evidence="1">
    <location>
        <begin position="35"/>
        <end position="54"/>
    </location>
</feature>
<feature type="compositionally biased region" description="Low complexity" evidence="1">
    <location>
        <begin position="41"/>
        <end position="51"/>
    </location>
</feature>
<feature type="non-terminal residue" evidence="2">
    <location>
        <position position="534"/>
    </location>
</feature>
<accession>A0AAD3HS26</accession>
<dbReference type="Proteomes" id="UP001054857">
    <property type="component" value="Unassembled WGS sequence"/>
</dbReference>